<dbReference type="InterPro" id="IPR007360">
    <property type="entry name" value="SirB"/>
</dbReference>
<dbReference type="Proteomes" id="UP000254209">
    <property type="component" value="Unassembled WGS sequence"/>
</dbReference>
<proteinExistence type="predicted"/>
<dbReference type="OrthoDB" id="5588650at2"/>
<dbReference type="GO" id="GO:0005886">
    <property type="term" value="C:plasma membrane"/>
    <property type="evidence" value="ECO:0007669"/>
    <property type="project" value="TreeGrafter"/>
</dbReference>
<evidence type="ECO:0000313" key="2">
    <source>
        <dbReference type="EMBL" id="SSY79999.1"/>
    </source>
</evidence>
<name>A0A376BSX8_9NEIS</name>
<feature type="transmembrane region" description="Helical" evidence="1">
    <location>
        <begin position="103"/>
        <end position="121"/>
    </location>
</feature>
<protein>
    <submittedName>
        <fullName evidence="2">Invasion gene expression up-regulator, SirB</fullName>
    </submittedName>
</protein>
<keyword evidence="1" id="KW-0472">Membrane</keyword>
<feature type="transmembrane region" description="Helical" evidence="1">
    <location>
        <begin position="12"/>
        <end position="29"/>
    </location>
</feature>
<dbReference type="AlphaFoldDB" id="A0A376BSX8"/>
<dbReference type="PANTHER" id="PTHR39594">
    <property type="entry name" value="PROTEIN YCHQ"/>
    <property type="match status" value="1"/>
</dbReference>
<keyword evidence="1" id="KW-0812">Transmembrane</keyword>
<accession>A0A376BSX8</accession>
<dbReference type="PANTHER" id="PTHR39594:SF1">
    <property type="entry name" value="PROTEIN YCHQ"/>
    <property type="match status" value="1"/>
</dbReference>
<dbReference type="RefSeq" id="WP_051968435.1">
    <property type="nucleotide sequence ID" value="NZ_CP091519.2"/>
</dbReference>
<feature type="transmembrane region" description="Helical" evidence="1">
    <location>
        <begin position="50"/>
        <end position="67"/>
    </location>
</feature>
<dbReference type="STRING" id="1120980.GCA_000745955_00690"/>
<keyword evidence="1" id="KW-1133">Transmembrane helix</keyword>
<dbReference type="EMBL" id="UFSO01000003">
    <property type="protein sequence ID" value="SSY79999.1"/>
    <property type="molecule type" value="Genomic_DNA"/>
</dbReference>
<gene>
    <name evidence="2" type="primary">sirB2</name>
    <name evidence="2" type="ORF">NCTC10283_01552</name>
</gene>
<evidence type="ECO:0000313" key="3">
    <source>
        <dbReference type="Proteomes" id="UP000254209"/>
    </source>
</evidence>
<sequence length="135" mass="15534">MAEIYPHIKHLHWLLIIISLILYNFRFWARQRQPEKPVHLIWKILPHANDTLLLFSGMMMMTIAKWSPFGASSWLGIKLLFVVAYIVLGVLSMRSAARSAKAYAFYAASLATIIVIAWLAHCKMSTACHFFANWI</sequence>
<dbReference type="Pfam" id="PF04247">
    <property type="entry name" value="SirB"/>
    <property type="match status" value="1"/>
</dbReference>
<organism evidence="2 3">
    <name type="scientific">Alysiella crassa</name>
    <dbReference type="NCBI Taxonomy" id="153491"/>
    <lineage>
        <taxon>Bacteria</taxon>
        <taxon>Pseudomonadati</taxon>
        <taxon>Pseudomonadota</taxon>
        <taxon>Betaproteobacteria</taxon>
        <taxon>Neisseriales</taxon>
        <taxon>Neisseriaceae</taxon>
        <taxon>Alysiella</taxon>
    </lineage>
</organism>
<feature type="transmembrane region" description="Helical" evidence="1">
    <location>
        <begin position="73"/>
        <end position="91"/>
    </location>
</feature>
<reference evidence="2 3" key="1">
    <citation type="submission" date="2018-06" db="EMBL/GenBank/DDBJ databases">
        <authorList>
            <consortium name="Pathogen Informatics"/>
            <person name="Doyle S."/>
        </authorList>
    </citation>
    <scope>NUCLEOTIDE SEQUENCE [LARGE SCALE GENOMIC DNA]</scope>
    <source>
        <strain evidence="2 3">NCTC10283</strain>
    </source>
</reference>
<evidence type="ECO:0000256" key="1">
    <source>
        <dbReference type="SAM" id="Phobius"/>
    </source>
</evidence>
<keyword evidence="3" id="KW-1185">Reference proteome</keyword>
<dbReference type="PIRSF" id="PIRSF005610">
    <property type="entry name" value="SirB"/>
    <property type="match status" value="1"/>
</dbReference>